<accession>A0A1F8F160</accession>
<sequence>MAVVFVVFFAALPVVNALPASVAYYALNAMSEAQTMEVWYSPNGGSKDMIRLFQHPEEWEASRKQITVFGFLDLHLDGTPEGIYTRVGPNVLANFLSQSTVPGGPFKWLNDQGIKINLECGAVKAWSCDDIMRAVNPVLIAIDNVVKYGGRVDYITIDESFAGGMPKHWDWGLDTCNFTEEQVADQLKIFVDAIHDKYPDVQIGFWEPWPYVSELPDYSTKEIQRLLLLLKSKGVPVPFFSLDFDHFYAWQLGLDVNAELRDLQQFCRDNEISFGINIIGDEGSSNETYAYGVDQPTIDGCGKQRTPAIGAIPLAVELKSAVGMPDRLMFESWVAYPPACPIDLRLYPENLPEWNPVSHTGLIRYLAEYFRIP</sequence>
<evidence type="ECO:0000313" key="2">
    <source>
        <dbReference type="EMBL" id="OGN06009.1"/>
    </source>
</evidence>
<dbReference type="Proteomes" id="UP000177419">
    <property type="component" value="Unassembled WGS sequence"/>
</dbReference>
<dbReference type="EMBL" id="MGJJ01000001">
    <property type="protein sequence ID" value="OGN06009.1"/>
    <property type="molecule type" value="Genomic_DNA"/>
</dbReference>
<proteinExistence type="predicted"/>
<gene>
    <name evidence="2" type="ORF">A2746_01515</name>
</gene>
<dbReference type="AlphaFoldDB" id="A0A1F8F160"/>
<organism evidence="2 3">
    <name type="scientific">Candidatus Yanofskybacteria bacterium RIFCSPHIGHO2_01_FULL_44_22</name>
    <dbReference type="NCBI Taxonomy" id="1802669"/>
    <lineage>
        <taxon>Bacteria</taxon>
        <taxon>Candidatus Yanofskyibacteriota</taxon>
    </lineage>
</organism>
<evidence type="ECO:0000256" key="1">
    <source>
        <dbReference type="SAM" id="SignalP"/>
    </source>
</evidence>
<comment type="caution">
    <text evidence="2">The sequence shown here is derived from an EMBL/GenBank/DDBJ whole genome shotgun (WGS) entry which is preliminary data.</text>
</comment>
<evidence type="ECO:0000313" key="3">
    <source>
        <dbReference type="Proteomes" id="UP000177419"/>
    </source>
</evidence>
<feature type="chain" id="PRO_5009535438" evidence="1">
    <location>
        <begin position="26"/>
        <end position="373"/>
    </location>
</feature>
<reference evidence="2 3" key="1">
    <citation type="journal article" date="2016" name="Nat. Commun.">
        <title>Thousands of microbial genomes shed light on interconnected biogeochemical processes in an aquifer system.</title>
        <authorList>
            <person name="Anantharaman K."/>
            <person name="Brown C.T."/>
            <person name="Hug L.A."/>
            <person name="Sharon I."/>
            <person name="Castelle C.J."/>
            <person name="Probst A.J."/>
            <person name="Thomas B.C."/>
            <person name="Singh A."/>
            <person name="Wilkins M.J."/>
            <person name="Karaoz U."/>
            <person name="Brodie E.L."/>
            <person name="Williams K.H."/>
            <person name="Hubbard S.S."/>
            <person name="Banfield J.F."/>
        </authorList>
    </citation>
    <scope>NUCLEOTIDE SEQUENCE [LARGE SCALE GENOMIC DNA]</scope>
</reference>
<protein>
    <submittedName>
        <fullName evidence="2">Uncharacterized protein</fullName>
    </submittedName>
</protein>
<name>A0A1F8F160_9BACT</name>
<keyword evidence="1" id="KW-0732">Signal</keyword>
<feature type="signal peptide" evidence="1">
    <location>
        <begin position="1"/>
        <end position="25"/>
    </location>
</feature>